<feature type="transmembrane region" description="Helical" evidence="1">
    <location>
        <begin position="31"/>
        <end position="59"/>
    </location>
</feature>
<keyword evidence="1" id="KW-1133">Transmembrane helix</keyword>
<feature type="transmembrane region" description="Helical" evidence="1">
    <location>
        <begin position="112"/>
        <end position="132"/>
    </location>
</feature>
<evidence type="ECO:0000256" key="1">
    <source>
        <dbReference type="SAM" id="Phobius"/>
    </source>
</evidence>
<dbReference type="EMBL" id="JBAGLP010000118">
    <property type="protein sequence ID" value="MEG3616103.1"/>
    <property type="molecule type" value="Genomic_DNA"/>
</dbReference>
<feature type="transmembrane region" description="Helical" evidence="1">
    <location>
        <begin position="171"/>
        <end position="204"/>
    </location>
</feature>
<reference evidence="2" key="1">
    <citation type="journal article" date="2024" name="Antonie Van Leeuwenhoek">
        <title>Isoptericola haloaureus sp. nov., a dimorphic actinobacterium isolated from mangrove sediments of southeast India, implicating biosaline agricultural significance through nitrogen fixation and salt tolerance genes.</title>
        <authorList>
            <person name="Prathaban M."/>
            <person name="Prathiviraj R."/>
            <person name="Ravichandran M."/>
            <person name="Natarajan S.D."/>
            <person name="Sobanaa M."/>
            <person name="Hari Krishna Kumar S."/>
            <person name="Chandrasekar V."/>
            <person name="Selvin J."/>
        </authorList>
    </citation>
    <scope>NUCLEOTIDE SEQUENCE</scope>
    <source>
        <strain evidence="2">MP1014</strain>
    </source>
</reference>
<keyword evidence="1" id="KW-0812">Transmembrane</keyword>
<keyword evidence="1" id="KW-0472">Membrane</keyword>
<gene>
    <name evidence="2" type="ORF">V5O49_13290</name>
</gene>
<dbReference type="Proteomes" id="UP001310387">
    <property type="component" value="Unassembled WGS sequence"/>
</dbReference>
<feature type="transmembrane region" description="Helical" evidence="1">
    <location>
        <begin position="79"/>
        <end position="100"/>
    </location>
</feature>
<name>A0ABU7Z9P9_9MICO</name>
<protein>
    <submittedName>
        <fullName evidence="2">Poxvirus protein I5</fullName>
    </submittedName>
</protein>
<keyword evidence="3" id="KW-1185">Reference proteome</keyword>
<organism evidence="2 3">
    <name type="scientific">Isoptericola haloaureus</name>
    <dbReference type="NCBI Taxonomy" id="1542902"/>
    <lineage>
        <taxon>Bacteria</taxon>
        <taxon>Bacillati</taxon>
        <taxon>Actinomycetota</taxon>
        <taxon>Actinomycetes</taxon>
        <taxon>Micrococcales</taxon>
        <taxon>Promicromonosporaceae</taxon>
        <taxon>Isoptericola</taxon>
    </lineage>
</organism>
<evidence type="ECO:0000313" key="3">
    <source>
        <dbReference type="Proteomes" id="UP001310387"/>
    </source>
</evidence>
<reference evidence="2" key="2">
    <citation type="submission" date="2024-02" db="EMBL/GenBank/DDBJ databases">
        <authorList>
            <person name="Prathaban M."/>
            <person name="Mythili R."/>
            <person name="Sharmila Devi N."/>
            <person name="Sobanaa M."/>
            <person name="Prathiviraj R."/>
            <person name="Selvin J."/>
        </authorList>
    </citation>
    <scope>NUCLEOTIDE SEQUENCE</scope>
    <source>
        <strain evidence="2">MP1014</strain>
    </source>
</reference>
<accession>A0ABU7Z9P9</accession>
<comment type="caution">
    <text evidence="2">The sequence shown here is derived from an EMBL/GenBank/DDBJ whole genome shotgun (WGS) entry which is preliminary data.</text>
</comment>
<sequence>MARRPDARASRSSGRGGPSGFYRSIQLFGEVALVGVLVALGSLLLVTLVPSLAAGVAYLRRDVVGADTRLARYWREWAAATRALWPLGLAVGALAVLLVGDWQLATSGLLPGGEIVALVVALFAAGAIVVVLRATGAWSDDEGEPDPAATTRRALSVGSDRAVEDLSGSALLLGAVVMAAVLVWMLLPLVLVVGGLLVLAVVGVERRRRMPSVR</sequence>
<dbReference type="RefSeq" id="WP_332902618.1">
    <property type="nucleotide sequence ID" value="NZ_JBAGLP010000118.1"/>
</dbReference>
<evidence type="ECO:0000313" key="2">
    <source>
        <dbReference type="EMBL" id="MEG3616103.1"/>
    </source>
</evidence>
<proteinExistence type="predicted"/>